<evidence type="ECO:0000256" key="1">
    <source>
        <dbReference type="ARBA" id="ARBA00001947"/>
    </source>
</evidence>
<organism evidence="2 3">
    <name type="scientific">Sutcliffiella cohnii</name>
    <dbReference type="NCBI Taxonomy" id="33932"/>
    <lineage>
        <taxon>Bacteria</taxon>
        <taxon>Bacillati</taxon>
        <taxon>Bacillota</taxon>
        <taxon>Bacilli</taxon>
        <taxon>Bacillales</taxon>
        <taxon>Bacillaceae</taxon>
        <taxon>Sutcliffiella</taxon>
    </lineage>
</organism>
<dbReference type="InterPro" id="IPR024078">
    <property type="entry name" value="LmbE-like_dom_sf"/>
</dbReference>
<dbReference type="Gene3D" id="3.40.50.10320">
    <property type="entry name" value="LmbE-like"/>
    <property type="match status" value="1"/>
</dbReference>
<dbReference type="NCBIfam" id="TIGR04000">
    <property type="entry name" value="thiol_BshB2"/>
    <property type="match status" value="1"/>
</dbReference>
<evidence type="ECO:0000313" key="3">
    <source>
        <dbReference type="Proteomes" id="UP000215224"/>
    </source>
</evidence>
<dbReference type="Pfam" id="PF02585">
    <property type="entry name" value="PIG-L"/>
    <property type="match status" value="1"/>
</dbReference>
<dbReference type="RefSeq" id="WP_066420741.1">
    <property type="nucleotide sequence ID" value="NZ_CP018866.1"/>
</dbReference>
<gene>
    <name evidence="2" type="ORF">BC6307_11055</name>
</gene>
<sequence length="221" mass="25026">MNQHERVLVVFPHPDDEAFSSSGTIKLFTKSGAPVTYICGTLGQMGRNLGNPLFATRETLMDVRKKELTDACKVMGIEDLRMFGLHDKTVEFENEELLADRIEAVIKEVKPTLLITFYPKHGVHPDHDAMSNAAVIAVKRLPKEEQPTIYGKAILKNSVELLGEPDITIDIKEVALDKLNAIKAHRSQTESWIETMEQALEANSPEVEDWLYRETFWTYNV</sequence>
<protein>
    <submittedName>
        <fullName evidence="2">Bacillithiol biosynthesis deacetylase BshB2</fullName>
    </submittedName>
</protein>
<keyword evidence="3" id="KW-1185">Reference proteome</keyword>
<evidence type="ECO:0000313" key="2">
    <source>
        <dbReference type="EMBL" id="AST91779.1"/>
    </source>
</evidence>
<comment type="cofactor">
    <cofactor evidence="1">
        <name>Zn(2+)</name>
        <dbReference type="ChEBI" id="CHEBI:29105"/>
    </cofactor>
</comment>
<dbReference type="GO" id="GO:0016811">
    <property type="term" value="F:hydrolase activity, acting on carbon-nitrogen (but not peptide) bonds, in linear amides"/>
    <property type="evidence" value="ECO:0007669"/>
    <property type="project" value="TreeGrafter"/>
</dbReference>
<reference evidence="2 3" key="1">
    <citation type="submission" date="2016-12" db="EMBL/GenBank/DDBJ databases">
        <title>The whole genome sequencing and assembly of Bacillus cohnii DSM 6307T strain.</title>
        <authorList>
            <person name="Lee Y.-J."/>
            <person name="Yi H."/>
            <person name="Bahn Y.-S."/>
            <person name="Kim J.F."/>
            <person name="Lee D.-W."/>
        </authorList>
    </citation>
    <scope>NUCLEOTIDE SEQUENCE [LARGE SCALE GENOMIC DNA]</scope>
    <source>
        <strain evidence="2 3">DSM 6307</strain>
    </source>
</reference>
<dbReference type="STRING" id="1314751.GCA_001591425_04440"/>
<dbReference type="PANTHER" id="PTHR12993:SF27">
    <property type="entry name" value="N-ACETYL-ALPHA-D-GLUCOSAMINYL L-MALATE DEACETYLASE 2-RELATED"/>
    <property type="match status" value="1"/>
</dbReference>
<dbReference type="EMBL" id="CP018866">
    <property type="protein sequence ID" value="AST91779.1"/>
    <property type="molecule type" value="Genomic_DNA"/>
</dbReference>
<dbReference type="SUPFAM" id="SSF102588">
    <property type="entry name" value="LmbE-like"/>
    <property type="match status" value="1"/>
</dbReference>
<dbReference type="KEGG" id="bcoh:BC6307_11055"/>
<accession>A0A223KQN6</accession>
<dbReference type="PANTHER" id="PTHR12993">
    <property type="entry name" value="N-ACETYLGLUCOSAMINYL-PHOSPHATIDYLINOSITOL DE-N-ACETYLASE-RELATED"/>
    <property type="match status" value="1"/>
</dbReference>
<name>A0A223KQN6_9BACI</name>
<dbReference type="InterPro" id="IPR023841">
    <property type="entry name" value="BshB2"/>
</dbReference>
<dbReference type="InterPro" id="IPR003737">
    <property type="entry name" value="GlcNAc_PI_deacetylase-related"/>
</dbReference>
<dbReference type="Proteomes" id="UP000215224">
    <property type="component" value="Chromosome"/>
</dbReference>
<dbReference type="AlphaFoldDB" id="A0A223KQN6"/>
<proteinExistence type="predicted"/>